<protein>
    <submittedName>
        <fullName evidence="1">Uncharacterized protein</fullName>
    </submittedName>
</protein>
<evidence type="ECO:0000313" key="1">
    <source>
        <dbReference type="EMBL" id="KAF5768081.1"/>
    </source>
</evidence>
<dbReference type="Gramene" id="mRNA:HanXRQr2_Chr14g0632211">
    <property type="protein sequence ID" value="CDS:HanXRQr2_Chr14g0632211.1"/>
    <property type="gene ID" value="HanXRQr2_Chr14g0632211"/>
</dbReference>
<reference evidence="1" key="1">
    <citation type="journal article" date="2017" name="Nature">
        <title>The sunflower genome provides insights into oil metabolism, flowering and Asterid evolution.</title>
        <authorList>
            <person name="Badouin H."/>
            <person name="Gouzy J."/>
            <person name="Grassa C.J."/>
            <person name="Murat F."/>
            <person name="Staton S.E."/>
            <person name="Cottret L."/>
            <person name="Lelandais-Briere C."/>
            <person name="Owens G.L."/>
            <person name="Carrere S."/>
            <person name="Mayjonade B."/>
            <person name="Legrand L."/>
            <person name="Gill N."/>
            <person name="Kane N.C."/>
            <person name="Bowers J.E."/>
            <person name="Hubner S."/>
            <person name="Bellec A."/>
            <person name="Berard A."/>
            <person name="Berges H."/>
            <person name="Blanchet N."/>
            <person name="Boniface M.C."/>
            <person name="Brunel D."/>
            <person name="Catrice O."/>
            <person name="Chaidir N."/>
            <person name="Claudel C."/>
            <person name="Donnadieu C."/>
            <person name="Faraut T."/>
            <person name="Fievet G."/>
            <person name="Helmstetter N."/>
            <person name="King M."/>
            <person name="Knapp S.J."/>
            <person name="Lai Z."/>
            <person name="Le Paslier M.C."/>
            <person name="Lippi Y."/>
            <person name="Lorenzon L."/>
            <person name="Mandel J.R."/>
            <person name="Marage G."/>
            <person name="Marchand G."/>
            <person name="Marquand E."/>
            <person name="Bret-Mestries E."/>
            <person name="Morien E."/>
            <person name="Nambeesan S."/>
            <person name="Nguyen T."/>
            <person name="Pegot-Espagnet P."/>
            <person name="Pouilly N."/>
            <person name="Raftis F."/>
            <person name="Sallet E."/>
            <person name="Schiex T."/>
            <person name="Thomas J."/>
            <person name="Vandecasteele C."/>
            <person name="Vares D."/>
            <person name="Vear F."/>
            <person name="Vautrin S."/>
            <person name="Crespi M."/>
            <person name="Mangin B."/>
            <person name="Burke J.M."/>
            <person name="Salse J."/>
            <person name="Munos S."/>
            <person name="Vincourt P."/>
            <person name="Rieseberg L.H."/>
            <person name="Langlade N.B."/>
        </authorList>
    </citation>
    <scope>NUCLEOTIDE SEQUENCE</scope>
    <source>
        <tissue evidence="1">Leaves</tissue>
    </source>
</reference>
<evidence type="ECO:0000313" key="2">
    <source>
        <dbReference type="Proteomes" id="UP000215914"/>
    </source>
</evidence>
<dbReference type="AlphaFoldDB" id="A0A9K3E8U8"/>
<keyword evidence="2" id="KW-1185">Reference proteome</keyword>
<proteinExistence type="predicted"/>
<dbReference type="EMBL" id="MNCJ02000329">
    <property type="protein sequence ID" value="KAF5768081.1"/>
    <property type="molecule type" value="Genomic_DNA"/>
</dbReference>
<accession>A0A9K3E8U8</accession>
<comment type="caution">
    <text evidence="1">The sequence shown here is derived from an EMBL/GenBank/DDBJ whole genome shotgun (WGS) entry which is preliminary data.</text>
</comment>
<name>A0A9K3E8U8_HELAN</name>
<reference evidence="1" key="2">
    <citation type="submission" date="2020-06" db="EMBL/GenBank/DDBJ databases">
        <title>Helianthus annuus Genome sequencing and assembly Release 2.</title>
        <authorList>
            <person name="Gouzy J."/>
            <person name="Langlade N."/>
            <person name="Munos S."/>
        </authorList>
    </citation>
    <scope>NUCLEOTIDE SEQUENCE</scope>
    <source>
        <tissue evidence="1">Leaves</tissue>
    </source>
</reference>
<dbReference type="Proteomes" id="UP000215914">
    <property type="component" value="Unassembled WGS sequence"/>
</dbReference>
<gene>
    <name evidence="1" type="ORF">HanXRQr2_Chr14g0632211</name>
</gene>
<sequence>MPYPPHPTEPASSKSFVARLISLSGIFKNSIYKIRRQVRRGVIKLVHQYMLARKIN</sequence>
<organism evidence="1 2">
    <name type="scientific">Helianthus annuus</name>
    <name type="common">Common sunflower</name>
    <dbReference type="NCBI Taxonomy" id="4232"/>
    <lineage>
        <taxon>Eukaryota</taxon>
        <taxon>Viridiplantae</taxon>
        <taxon>Streptophyta</taxon>
        <taxon>Embryophyta</taxon>
        <taxon>Tracheophyta</taxon>
        <taxon>Spermatophyta</taxon>
        <taxon>Magnoliopsida</taxon>
        <taxon>eudicotyledons</taxon>
        <taxon>Gunneridae</taxon>
        <taxon>Pentapetalae</taxon>
        <taxon>asterids</taxon>
        <taxon>campanulids</taxon>
        <taxon>Asterales</taxon>
        <taxon>Asteraceae</taxon>
        <taxon>Asteroideae</taxon>
        <taxon>Heliantheae alliance</taxon>
        <taxon>Heliantheae</taxon>
        <taxon>Helianthus</taxon>
    </lineage>
</organism>